<organism evidence="1 2">
    <name type="scientific">Nepenthes gracilis</name>
    <name type="common">Slender pitcher plant</name>
    <dbReference type="NCBI Taxonomy" id="150966"/>
    <lineage>
        <taxon>Eukaryota</taxon>
        <taxon>Viridiplantae</taxon>
        <taxon>Streptophyta</taxon>
        <taxon>Embryophyta</taxon>
        <taxon>Tracheophyta</taxon>
        <taxon>Spermatophyta</taxon>
        <taxon>Magnoliopsida</taxon>
        <taxon>eudicotyledons</taxon>
        <taxon>Gunneridae</taxon>
        <taxon>Pentapetalae</taxon>
        <taxon>Caryophyllales</taxon>
        <taxon>Nepenthaceae</taxon>
        <taxon>Nepenthes</taxon>
    </lineage>
</organism>
<sequence>MTGEIHGASFNQAYAHNDDLQDAEFSERGCCFWVPFLGSSSELGPDRCWERITAAEVDGEDSWWVRGWKKLREWSEILAGPRWKTFIRRFGKNVRAGRQGKFGYDPLSYAMNFDEGPGGNNDDWNEDNVFRGFSFRYAVIPASAKSSMDLGKDGPSFL</sequence>
<evidence type="ECO:0000313" key="2">
    <source>
        <dbReference type="Proteomes" id="UP001279734"/>
    </source>
</evidence>
<dbReference type="AlphaFoldDB" id="A0AAD3SKU1"/>
<dbReference type="EMBL" id="BSYO01000012">
    <property type="protein sequence ID" value="GMH13368.1"/>
    <property type="molecule type" value="Genomic_DNA"/>
</dbReference>
<dbReference type="PANTHER" id="PTHR47076">
    <property type="entry name" value="NHL DOMAIN PROTEIN"/>
    <property type="match status" value="1"/>
</dbReference>
<name>A0AAD3SKU1_NEPGR</name>
<proteinExistence type="predicted"/>
<gene>
    <name evidence="1" type="ORF">Nepgr_015209</name>
</gene>
<comment type="caution">
    <text evidence="1">The sequence shown here is derived from an EMBL/GenBank/DDBJ whole genome shotgun (WGS) entry which is preliminary data.</text>
</comment>
<protein>
    <submittedName>
        <fullName evidence="1">Uncharacterized protein</fullName>
    </submittedName>
</protein>
<evidence type="ECO:0000313" key="1">
    <source>
        <dbReference type="EMBL" id="GMH13368.1"/>
    </source>
</evidence>
<dbReference type="PANTHER" id="PTHR47076:SF1">
    <property type="entry name" value="NHL DOMAIN PROTEIN"/>
    <property type="match status" value="1"/>
</dbReference>
<accession>A0AAD3SKU1</accession>
<dbReference type="Proteomes" id="UP001279734">
    <property type="component" value="Unassembled WGS sequence"/>
</dbReference>
<reference evidence="1" key="1">
    <citation type="submission" date="2023-05" db="EMBL/GenBank/DDBJ databases">
        <title>Nepenthes gracilis genome sequencing.</title>
        <authorList>
            <person name="Fukushima K."/>
        </authorList>
    </citation>
    <scope>NUCLEOTIDE SEQUENCE</scope>
    <source>
        <strain evidence="1">SING2019-196</strain>
    </source>
</reference>
<keyword evidence="2" id="KW-1185">Reference proteome</keyword>